<gene>
    <name evidence="10" type="ORF">IAA61_11395</name>
</gene>
<keyword evidence="4" id="KW-0010">Activator</keyword>
<dbReference type="InterPro" id="IPR011006">
    <property type="entry name" value="CheY-like_superfamily"/>
</dbReference>
<organism evidence="10 11">
    <name type="scientific">Candidatus Ornithomonoglobus merdipullorum</name>
    <dbReference type="NCBI Taxonomy" id="2840895"/>
    <lineage>
        <taxon>Bacteria</taxon>
        <taxon>Bacillati</taxon>
        <taxon>Bacillota</taxon>
        <taxon>Clostridia</taxon>
        <taxon>Candidatus Ornithomonoglobus</taxon>
    </lineage>
</organism>
<dbReference type="PANTHER" id="PTHR37299">
    <property type="entry name" value="TRANSCRIPTIONAL REGULATOR-RELATED"/>
    <property type="match status" value="1"/>
</dbReference>
<evidence type="ECO:0000259" key="8">
    <source>
        <dbReference type="PROSITE" id="PS50110"/>
    </source>
</evidence>
<comment type="function">
    <text evidence="6">Required for high-level post-exponential phase expression of a series of secreted proteins.</text>
</comment>
<dbReference type="Pfam" id="PF00072">
    <property type="entry name" value="Response_reg"/>
    <property type="match status" value="1"/>
</dbReference>
<sequence>MDNTITIIICDDDHFFCEKLNAMIKDIMSGTEYDLKTEKLYSGRELINYFKNNSADIVFTDIDMGDINGFKVSEKLRETIPELAIVFITSHEELALQAYDYIPFSFISKRKLENLEPVIKKLLRHIATLRRATRIVELVLDKSYKIDVTDTIFFKSEKHYVYCCSNSGTETKLRGSLSDVYSQIKDKGFIRVQQQYVVNCRYIKRLDSRYVTLTNEIKISVTRNSEMLNEAQCIYMEFRKELMR</sequence>
<evidence type="ECO:0000313" key="10">
    <source>
        <dbReference type="EMBL" id="HIU58399.1"/>
    </source>
</evidence>
<accession>A0A9D1SFE6</accession>
<dbReference type="Gene3D" id="2.40.50.1020">
    <property type="entry name" value="LytTr DNA-binding domain"/>
    <property type="match status" value="1"/>
</dbReference>
<dbReference type="PROSITE" id="PS50110">
    <property type="entry name" value="RESPONSE_REGULATORY"/>
    <property type="match status" value="1"/>
</dbReference>
<dbReference type="InterPro" id="IPR007492">
    <property type="entry name" value="LytTR_DNA-bd_dom"/>
</dbReference>
<reference evidence="10" key="2">
    <citation type="journal article" date="2021" name="PeerJ">
        <title>Extensive microbial diversity within the chicken gut microbiome revealed by metagenomics and culture.</title>
        <authorList>
            <person name="Gilroy R."/>
            <person name="Ravi A."/>
            <person name="Getino M."/>
            <person name="Pursley I."/>
            <person name="Horton D.L."/>
            <person name="Alikhan N.F."/>
            <person name="Baker D."/>
            <person name="Gharbi K."/>
            <person name="Hall N."/>
            <person name="Watson M."/>
            <person name="Adriaenssens E.M."/>
            <person name="Foster-Nyarko E."/>
            <person name="Jarju S."/>
            <person name="Secka A."/>
            <person name="Antonio M."/>
            <person name="Oren A."/>
            <person name="Chaudhuri R.R."/>
            <person name="La Ragione R."/>
            <person name="Hildebrand F."/>
            <person name="Pallen M.J."/>
        </authorList>
    </citation>
    <scope>NUCLEOTIDE SEQUENCE</scope>
    <source>
        <strain evidence="10">USAMLcec3-3695</strain>
    </source>
</reference>
<evidence type="ECO:0000256" key="5">
    <source>
        <dbReference type="ARBA" id="ARBA00024867"/>
    </source>
</evidence>
<comment type="function">
    <text evidence="5">May play the central regulatory role in sporulation. It may be an element of the effector pathway responsible for the activation of sporulation genes in response to nutritional stress. Spo0A may act in concert with spo0H (a sigma factor) to control the expression of some genes that are critical to the sporulation process.</text>
</comment>
<protein>
    <recommendedName>
        <fullName evidence="1">Stage 0 sporulation protein A homolog</fullName>
    </recommendedName>
</protein>
<proteinExistence type="predicted"/>
<dbReference type="Pfam" id="PF04397">
    <property type="entry name" value="LytTR"/>
    <property type="match status" value="1"/>
</dbReference>
<feature type="domain" description="HTH LytTR-type" evidence="9">
    <location>
        <begin position="139"/>
        <end position="207"/>
    </location>
</feature>
<dbReference type="Gene3D" id="3.40.50.2300">
    <property type="match status" value="1"/>
</dbReference>
<keyword evidence="3" id="KW-0902">Two-component regulatory system</keyword>
<name>A0A9D1SFE6_9FIRM</name>
<dbReference type="InterPro" id="IPR046947">
    <property type="entry name" value="LytR-like"/>
</dbReference>
<dbReference type="GO" id="GO:0003677">
    <property type="term" value="F:DNA binding"/>
    <property type="evidence" value="ECO:0007669"/>
    <property type="project" value="InterPro"/>
</dbReference>
<evidence type="ECO:0000313" key="11">
    <source>
        <dbReference type="Proteomes" id="UP000824109"/>
    </source>
</evidence>
<evidence type="ECO:0000256" key="7">
    <source>
        <dbReference type="PROSITE-ProRule" id="PRU00169"/>
    </source>
</evidence>
<feature type="domain" description="Response regulatory" evidence="8">
    <location>
        <begin position="6"/>
        <end position="119"/>
    </location>
</feature>
<dbReference type="SMART" id="SM00850">
    <property type="entry name" value="LytTR"/>
    <property type="match status" value="1"/>
</dbReference>
<dbReference type="SMART" id="SM00448">
    <property type="entry name" value="REC"/>
    <property type="match status" value="1"/>
</dbReference>
<dbReference type="PROSITE" id="PS50930">
    <property type="entry name" value="HTH_LYTTR"/>
    <property type="match status" value="1"/>
</dbReference>
<dbReference type="PANTHER" id="PTHR37299:SF3">
    <property type="entry name" value="STAGE 0 SPORULATION PROTEIN A HOMOLOG"/>
    <property type="match status" value="1"/>
</dbReference>
<evidence type="ECO:0000259" key="9">
    <source>
        <dbReference type="PROSITE" id="PS50930"/>
    </source>
</evidence>
<evidence type="ECO:0000256" key="6">
    <source>
        <dbReference type="ARBA" id="ARBA00037164"/>
    </source>
</evidence>
<keyword evidence="2" id="KW-0963">Cytoplasm</keyword>
<dbReference type="InterPro" id="IPR001789">
    <property type="entry name" value="Sig_transdc_resp-reg_receiver"/>
</dbReference>
<dbReference type="Proteomes" id="UP000824109">
    <property type="component" value="Unassembled WGS sequence"/>
</dbReference>
<reference evidence="10" key="1">
    <citation type="submission" date="2020-10" db="EMBL/GenBank/DDBJ databases">
        <authorList>
            <person name="Gilroy R."/>
        </authorList>
    </citation>
    <scope>NUCLEOTIDE SEQUENCE</scope>
    <source>
        <strain evidence="10">USAMLcec3-3695</strain>
    </source>
</reference>
<evidence type="ECO:0000256" key="1">
    <source>
        <dbReference type="ARBA" id="ARBA00018672"/>
    </source>
</evidence>
<evidence type="ECO:0000256" key="3">
    <source>
        <dbReference type="ARBA" id="ARBA00023012"/>
    </source>
</evidence>
<feature type="modified residue" description="4-aspartylphosphate" evidence="7">
    <location>
        <position position="61"/>
    </location>
</feature>
<keyword evidence="7" id="KW-0597">Phosphoprotein</keyword>
<dbReference type="GO" id="GO:0000156">
    <property type="term" value="F:phosphorelay response regulator activity"/>
    <property type="evidence" value="ECO:0007669"/>
    <property type="project" value="InterPro"/>
</dbReference>
<evidence type="ECO:0000256" key="2">
    <source>
        <dbReference type="ARBA" id="ARBA00022490"/>
    </source>
</evidence>
<dbReference type="AlphaFoldDB" id="A0A9D1SFE6"/>
<comment type="caution">
    <text evidence="10">The sequence shown here is derived from an EMBL/GenBank/DDBJ whole genome shotgun (WGS) entry which is preliminary data.</text>
</comment>
<dbReference type="SUPFAM" id="SSF52172">
    <property type="entry name" value="CheY-like"/>
    <property type="match status" value="1"/>
</dbReference>
<evidence type="ECO:0000256" key="4">
    <source>
        <dbReference type="ARBA" id="ARBA00023159"/>
    </source>
</evidence>
<dbReference type="EMBL" id="DVNB01000119">
    <property type="protein sequence ID" value="HIU58399.1"/>
    <property type="molecule type" value="Genomic_DNA"/>
</dbReference>